<keyword evidence="2" id="KW-1185">Reference proteome</keyword>
<dbReference type="Proteomes" id="UP001527052">
    <property type="component" value="Unassembled WGS sequence"/>
</dbReference>
<sequence length="344" mass="40022">MEKGMERLKTFNSLKELESATGERFEIYAQYMLSLIHTGYIGTRIHKDNGIDGILLSRESRDVEPVIYSIYGPERGTNWTSKLRKIKDDIESIKEYVDRKFAKYTVCFVFNFKLAGDEISELDNYCSDEGITYSFLYPEKLFIELEDNTKLITNAVAFLDGIEVEAEDITDLNNHIFAGKVLEILCQINEGDDTVDKLEKIMILKYKLLSYLPLEALKLKQWSKNRIFAVTNRNEFKEKTTVNQGYKTVYIFENKTGKIKKFNEESYENTFGNKLEYIPTISISGNGLYAIKIEDLEVIFFLLNNCYLQLQNKGSFNLTYALHTAMRTEERIEKWRLIRKAKLG</sequence>
<protein>
    <submittedName>
        <fullName evidence="1">Uncharacterized protein</fullName>
    </submittedName>
</protein>
<evidence type="ECO:0000313" key="2">
    <source>
        <dbReference type="Proteomes" id="UP001527052"/>
    </source>
</evidence>
<proteinExistence type="predicted"/>
<dbReference type="EMBL" id="JAMDLZ010000003">
    <property type="protein sequence ID" value="MCY9545472.1"/>
    <property type="molecule type" value="Genomic_DNA"/>
</dbReference>
<accession>A0ABT4EII8</accession>
<reference evidence="1 2" key="1">
    <citation type="submission" date="2022-05" db="EMBL/GenBank/DDBJ databases">
        <title>Genome Sequencing of Bee-Associated Microbes.</title>
        <authorList>
            <person name="Dunlap C."/>
        </authorList>
    </citation>
    <scope>NUCLEOTIDE SEQUENCE [LARGE SCALE GENOMIC DNA]</scope>
    <source>
        <strain evidence="1 2">NRRL BD-083</strain>
    </source>
</reference>
<gene>
    <name evidence="1" type="ORF">M5W82_00790</name>
</gene>
<dbReference type="RefSeq" id="WP_268635710.1">
    <property type="nucleotide sequence ID" value="NZ_JAMDLZ010000003.1"/>
</dbReference>
<name>A0ABT4EII8_9BACI</name>
<comment type="caution">
    <text evidence="1">The sequence shown here is derived from an EMBL/GenBank/DDBJ whole genome shotgun (WGS) entry which is preliminary data.</text>
</comment>
<organism evidence="1 2">
    <name type="scientific">Lysinibacillus xylanilyticus</name>
    <dbReference type="NCBI Taxonomy" id="582475"/>
    <lineage>
        <taxon>Bacteria</taxon>
        <taxon>Bacillati</taxon>
        <taxon>Bacillota</taxon>
        <taxon>Bacilli</taxon>
        <taxon>Bacillales</taxon>
        <taxon>Bacillaceae</taxon>
        <taxon>Lysinibacillus</taxon>
    </lineage>
</organism>
<evidence type="ECO:0000313" key="1">
    <source>
        <dbReference type="EMBL" id="MCY9545472.1"/>
    </source>
</evidence>